<dbReference type="EMBL" id="JBHSEP010000025">
    <property type="protein sequence ID" value="MFC4601320.1"/>
    <property type="molecule type" value="Genomic_DNA"/>
</dbReference>
<evidence type="ECO:0000259" key="2">
    <source>
        <dbReference type="Pfam" id="PF03413"/>
    </source>
</evidence>
<protein>
    <submittedName>
        <fullName evidence="3">PepSY domain-containing protein</fullName>
    </submittedName>
</protein>
<reference evidence="4" key="1">
    <citation type="journal article" date="2019" name="Int. J. Syst. Evol. Microbiol.">
        <title>The Global Catalogue of Microorganisms (GCM) 10K type strain sequencing project: providing services to taxonomists for standard genome sequencing and annotation.</title>
        <authorList>
            <consortium name="The Broad Institute Genomics Platform"/>
            <consortium name="The Broad Institute Genome Sequencing Center for Infectious Disease"/>
            <person name="Wu L."/>
            <person name="Ma J."/>
        </authorList>
    </citation>
    <scope>NUCLEOTIDE SEQUENCE [LARGE SCALE GENOMIC DNA]</scope>
    <source>
        <strain evidence="4">CCUG 49571</strain>
    </source>
</reference>
<dbReference type="Proteomes" id="UP001596028">
    <property type="component" value="Unassembled WGS sequence"/>
</dbReference>
<evidence type="ECO:0000313" key="3">
    <source>
        <dbReference type="EMBL" id="MFC4601320.1"/>
    </source>
</evidence>
<comment type="caution">
    <text evidence="3">The sequence shown here is derived from an EMBL/GenBank/DDBJ whole genome shotgun (WGS) entry which is preliminary data.</text>
</comment>
<keyword evidence="4" id="KW-1185">Reference proteome</keyword>
<name>A0ABV9FH47_9BACL</name>
<proteinExistence type="predicted"/>
<feature type="domain" description="PepSY" evidence="2">
    <location>
        <begin position="151"/>
        <end position="209"/>
    </location>
</feature>
<dbReference type="InterPro" id="IPR025711">
    <property type="entry name" value="PepSY"/>
</dbReference>
<dbReference type="Pfam" id="PF03413">
    <property type="entry name" value="PepSY"/>
    <property type="match status" value="1"/>
</dbReference>
<gene>
    <name evidence="3" type="ORF">ACFO3S_23960</name>
</gene>
<accession>A0ABV9FH47</accession>
<evidence type="ECO:0000313" key="4">
    <source>
        <dbReference type="Proteomes" id="UP001596028"/>
    </source>
</evidence>
<feature type="region of interest" description="Disordered" evidence="1">
    <location>
        <begin position="94"/>
        <end position="148"/>
    </location>
</feature>
<organism evidence="3 4">
    <name type="scientific">Cohnella hongkongensis</name>
    <dbReference type="NCBI Taxonomy" id="178337"/>
    <lineage>
        <taxon>Bacteria</taxon>
        <taxon>Bacillati</taxon>
        <taxon>Bacillota</taxon>
        <taxon>Bacilli</taxon>
        <taxon>Bacillales</taxon>
        <taxon>Paenibacillaceae</taxon>
        <taxon>Cohnella</taxon>
    </lineage>
</organism>
<feature type="compositionally biased region" description="Pro residues" evidence="1">
    <location>
        <begin position="101"/>
        <end position="133"/>
    </location>
</feature>
<dbReference type="Gene3D" id="3.10.450.40">
    <property type="match status" value="1"/>
</dbReference>
<dbReference type="RefSeq" id="WP_378101209.1">
    <property type="nucleotide sequence ID" value="NZ_JBHSEP010000025.1"/>
</dbReference>
<evidence type="ECO:0000256" key="1">
    <source>
        <dbReference type="SAM" id="MobiDB-lite"/>
    </source>
</evidence>
<sequence length="223" mass="23419">MNKRTLRLAGYIVMLAAGIGIAAALWRPWPGHQETLSREALQEAVLARYPGTVKDLVKAEDRYVMLLETDQGSYRVKADAGSGEIVYLERIGAPMNGHEPAPTPAPTSAPAPGPSESPPSSPISSPSPSPTVPPSTSASPDEGNAKSPAFIGAERAKKLAAAHVKGTAEDVELKGRVAGKAYYLVEVDVEGGRDADVQVNAVSGAIMSVIWDDDDDEESDDDS</sequence>